<keyword evidence="8" id="KW-1185">Reference proteome</keyword>
<feature type="compositionally biased region" description="Polar residues" evidence="5">
    <location>
        <begin position="627"/>
        <end position="639"/>
    </location>
</feature>
<evidence type="ECO:0000256" key="1">
    <source>
        <dbReference type="ARBA" id="ARBA00004167"/>
    </source>
</evidence>
<feature type="compositionally biased region" description="Basic and acidic residues" evidence="5">
    <location>
        <begin position="282"/>
        <end position="298"/>
    </location>
</feature>
<evidence type="ECO:0000256" key="5">
    <source>
        <dbReference type="SAM" id="MobiDB-lite"/>
    </source>
</evidence>
<dbReference type="Proteomes" id="UP000559256">
    <property type="component" value="Unassembled WGS sequence"/>
</dbReference>
<dbReference type="GO" id="GO:0071944">
    <property type="term" value="C:cell periphery"/>
    <property type="evidence" value="ECO:0007669"/>
    <property type="project" value="UniProtKB-ARBA"/>
</dbReference>
<feature type="region of interest" description="Disordered" evidence="5">
    <location>
        <begin position="56"/>
        <end position="157"/>
    </location>
</feature>
<keyword evidence="4 6" id="KW-0472">Membrane</keyword>
<feature type="compositionally biased region" description="Low complexity" evidence="5">
    <location>
        <begin position="63"/>
        <end position="74"/>
    </location>
</feature>
<evidence type="ECO:0000256" key="6">
    <source>
        <dbReference type="SAM" id="Phobius"/>
    </source>
</evidence>
<dbReference type="AlphaFoldDB" id="A0A8H5GHS4"/>
<protein>
    <submittedName>
        <fullName evidence="7">Uncharacterized protein</fullName>
    </submittedName>
</protein>
<feature type="compositionally biased region" description="Basic and acidic residues" evidence="5">
    <location>
        <begin position="311"/>
        <end position="327"/>
    </location>
</feature>
<organism evidence="7 8">
    <name type="scientific">Tetrapyrgos nigripes</name>
    <dbReference type="NCBI Taxonomy" id="182062"/>
    <lineage>
        <taxon>Eukaryota</taxon>
        <taxon>Fungi</taxon>
        <taxon>Dikarya</taxon>
        <taxon>Basidiomycota</taxon>
        <taxon>Agaricomycotina</taxon>
        <taxon>Agaricomycetes</taxon>
        <taxon>Agaricomycetidae</taxon>
        <taxon>Agaricales</taxon>
        <taxon>Marasmiineae</taxon>
        <taxon>Marasmiaceae</taxon>
        <taxon>Tetrapyrgos</taxon>
    </lineage>
</organism>
<feature type="compositionally biased region" description="Basic and acidic residues" evidence="5">
    <location>
        <begin position="644"/>
        <end position="653"/>
    </location>
</feature>
<dbReference type="EMBL" id="JAACJM010000028">
    <property type="protein sequence ID" value="KAF5365296.1"/>
    <property type="molecule type" value="Genomic_DNA"/>
</dbReference>
<reference evidence="7 8" key="1">
    <citation type="journal article" date="2020" name="ISME J.">
        <title>Uncovering the hidden diversity of litter-decomposition mechanisms in mushroom-forming fungi.</title>
        <authorList>
            <person name="Floudas D."/>
            <person name="Bentzer J."/>
            <person name="Ahren D."/>
            <person name="Johansson T."/>
            <person name="Persson P."/>
            <person name="Tunlid A."/>
        </authorList>
    </citation>
    <scope>NUCLEOTIDE SEQUENCE [LARGE SCALE GENOMIC DNA]</scope>
    <source>
        <strain evidence="7 8">CBS 291.85</strain>
    </source>
</reference>
<evidence type="ECO:0000313" key="7">
    <source>
        <dbReference type="EMBL" id="KAF5365296.1"/>
    </source>
</evidence>
<comment type="subcellular location">
    <subcellularLocation>
        <location evidence="1">Membrane</location>
        <topology evidence="1">Single-pass membrane protein</topology>
    </subcellularLocation>
</comment>
<proteinExistence type="predicted"/>
<feature type="compositionally biased region" description="Basic and acidic residues" evidence="5">
    <location>
        <begin position="601"/>
        <end position="615"/>
    </location>
</feature>
<keyword evidence="2 6" id="KW-0812">Transmembrane</keyword>
<evidence type="ECO:0000256" key="2">
    <source>
        <dbReference type="ARBA" id="ARBA00022692"/>
    </source>
</evidence>
<sequence>MGFSLYSAHHPLSHYPRQYVVQHALVVPQAPIVFEVESEDVGQSGDGNDNQVVYEQAQQQRIEQTTSSESTAQSGQPNSTQSSLDASSTVPPSTSSDSHPTESVSSADVTETPSTVVETSSSASIPASTTHSSSSPSSTTHHTSRPSASSSSDALTVAQTAGVPTELLSLLSAFPSLHTQISVSQPPKAFTTTVAISSFASSPSTSSSSNSSTQNSNSTYSRSSFTHSSPFYVGIVLAVVAFIACVTAFVSWWLGLRRARRKRKLRDVDVPWVTDSHVSDVTDEKESAFDGDSVEKGEGGGLGSGLVLSSESHHWEPRGDRDVGEPKRTKSFIEKACSPVKRRPLPILTVPSPPPFAAGAGVGFGNAMPHPPYPPSSASASANEFDTSYGQLSSFWSTPVNLSHMAGITPYHVYPRPPRPSYSHSFSYSSSKISLNGYSSDREGYTYFNLPASTSASASPSKTSANGYYSQSHPHVYPHVHLMESQAYPLPLPILDARVHMHPGPGHVFGRPLPPVPLPEPQWVQSGGVTEGRRGIPSSYTYSGSLGTALRMRAGSVPVLPALAKAQQHGQTGDVFGTPREKKIRPRYMSLDPQQPSQSRGRLEDTGTLDTDRLPTPRFTMPAASAVSISGSVPGSTGTEAEDNLTRLPERARTRTSATTRERRDSLRRGWDLKDLGPQPIEGGKDV</sequence>
<feature type="region of interest" description="Disordered" evidence="5">
    <location>
        <begin position="199"/>
        <end position="220"/>
    </location>
</feature>
<feature type="region of interest" description="Disordered" evidence="5">
    <location>
        <begin position="282"/>
        <end position="327"/>
    </location>
</feature>
<feature type="region of interest" description="Disordered" evidence="5">
    <location>
        <begin position="568"/>
        <end position="687"/>
    </location>
</feature>
<gene>
    <name evidence="7" type="ORF">D9758_005470</name>
</gene>
<evidence type="ECO:0000256" key="3">
    <source>
        <dbReference type="ARBA" id="ARBA00022989"/>
    </source>
</evidence>
<dbReference type="GO" id="GO:0016020">
    <property type="term" value="C:membrane"/>
    <property type="evidence" value="ECO:0007669"/>
    <property type="project" value="UniProtKB-SubCell"/>
</dbReference>
<name>A0A8H5GHS4_9AGAR</name>
<evidence type="ECO:0000313" key="8">
    <source>
        <dbReference type="Proteomes" id="UP000559256"/>
    </source>
</evidence>
<evidence type="ECO:0000256" key="4">
    <source>
        <dbReference type="ARBA" id="ARBA00023136"/>
    </source>
</evidence>
<comment type="caution">
    <text evidence="7">The sequence shown here is derived from an EMBL/GenBank/DDBJ whole genome shotgun (WGS) entry which is preliminary data.</text>
</comment>
<feature type="transmembrane region" description="Helical" evidence="6">
    <location>
        <begin position="231"/>
        <end position="256"/>
    </location>
</feature>
<dbReference type="PANTHER" id="PTHR15549:SF30">
    <property type="entry name" value="MID2 DOMAIN-CONTAINING PROTEIN"/>
    <property type="match status" value="1"/>
</dbReference>
<keyword evidence="3 6" id="KW-1133">Transmembrane helix</keyword>
<feature type="compositionally biased region" description="Basic and acidic residues" evidence="5">
    <location>
        <begin position="660"/>
        <end position="675"/>
    </location>
</feature>
<dbReference type="InterPro" id="IPR051694">
    <property type="entry name" value="Immunoregulatory_rcpt-like"/>
</dbReference>
<dbReference type="PANTHER" id="PTHR15549">
    <property type="entry name" value="PAIRED IMMUNOGLOBULIN-LIKE TYPE 2 RECEPTOR"/>
    <property type="match status" value="1"/>
</dbReference>
<accession>A0A8H5GHS4</accession>
<dbReference type="OrthoDB" id="3061923at2759"/>
<feature type="compositionally biased region" description="Polar residues" evidence="5">
    <location>
        <begin position="75"/>
        <end position="86"/>
    </location>
</feature>
<feature type="compositionally biased region" description="Low complexity" evidence="5">
    <location>
        <begin position="87"/>
        <end position="152"/>
    </location>
</feature>